<dbReference type="CDD" id="cd14686">
    <property type="entry name" value="bZIP"/>
    <property type="match status" value="1"/>
</dbReference>
<evidence type="ECO:0000256" key="2">
    <source>
        <dbReference type="ARBA" id="ARBA00007163"/>
    </source>
</evidence>
<dbReference type="SMART" id="SM00338">
    <property type="entry name" value="BRLZ"/>
    <property type="match status" value="1"/>
</dbReference>
<dbReference type="InterPro" id="IPR046347">
    <property type="entry name" value="bZIP_sf"/>
</dbReference>
<evidence type="ECO:0000256" key="6">
    <source>
        <dbReference type="ARBA" id="ARBA00023230"/>
    </source>
</evidence>
<feature type="domain" description="BZIP" evidence="9">
    <location>
        <begin position="240"/>
        <end position="296"/>
    </location>
</feature>
<evidence type="ECO:0000259" key="10">
    <source>
        <dbReference type="PROSITE" id="PS50222"/>
    </source>
</evidence>
<feature type="compositionally biased region" description="Basic and acidic residues" evidence="8">
    <location>
        <begin position="188"/>
        <end position="198"/>
    </location>
</feature>
<dbReference type="GO" id="GO:0006986">
    <property type="term" value="P:response to unfolded protein"/>
    <property type="evidence" value="ECO:0007669"/>
    <property type="project" value="UniProtKB-KW"/>
</dbReference>
<evidence type="ECO:0000256" key="3">
    <source>
        <dbReference type="ARBA" id="ARBA00023015"/>
    </source>
</evidence>
<feature type="region of interest" description="Disordered" evidence="8">
    <location>
        <begin position="398"/>
        <end position="418"/>
    </location>
</feature>
<keyword evidence="7" id="KW-0539">Nucleus</keyword>
<feature type="region of interest" description="Disordered" evidence="8">
    <location>
        <begin position="109"/>
        <end position="128"/>
    </location>
</feature>
<keyword evidence="3" id="KW-0805">Transcription regulation</keyword>
<dbReference type="PROSITE" id="PS50217">
    <property type="entry name" value="BZIP"/>
    <property type="match status" value="1"/>
</dbReference>
<evidence type="ECO:0000256" key="8">
    <source>
        <dbReference type="SAM" id="MobiDB-lite"/>
    </source>
</evidence>
<proteinExistence type="inferred from homology"/>
<dbReference type="GO" id="GO:0005634">
    <property type="term" value="C:nucleus"/>
    <property type="evidence" value="ECO:0007669"/>
    <property type="project" value="UniProtKB-SubCell"/>
</dbReference>
<dbReference type="Proteomes" id="UP001221413">
    <property type="component" value="Unassembled WGS sequence"/>
</dbReference>
<dbReference type="GO" id="GO:0000981">
    <property type="term" value="F:DNA-binding transcription factor activity, RNA polymerase II-specific"/>
    <property type="evidence" value="ECO:0007669"/>
    <property type="project" value="InterPro"/>
</dbReference>
<dbReference type="InterPro" id="IPR002048">
    <property type="entry name" value="EF_hand_dom"/>
</dbReference>
<evidence type="ECO:0000256" key="4">
    <source>
        <dbReference type="ARBA" id="ARBA00023125"/>
    </source>
</evidence>
<reference evidence="11" key="1">
    <citation type="submission" date="2023-01" db="EMBL/GenBank/DDBJ databases">
        <title>The chitinases involved in constricting ring structure development in the nematode-trapping fungus Drechslerella dactyloides.</title>
        <authorList>
            <person name="Wang R."/>
            <person name="Zhang L."/>
            <person name="Tang P."/>
            <person name="Li S."/>
            <person name="Liang L."/>
        </authorList>
    </citation>
    <scope>NUCLEOTIDE SEQUENCE</scope>
    <source>
        <strain evidence="11">YMF1.00031</strain>
    </source>
</reference>
<feature type="compositionally biased region" description="Polar residues" evidence="8">
    <location>
        <begin position="345"/>
        <end position="371"/>
    </location>
</feature>
<dbReference type="GO" id="GO:0003677">
    <property type="term" value="F:DNA binding"/>
    <property type="evidence" value="ECO:0007669"/>
    <property type="project" value="UniProtKB-KW"/>
</dbReference>
<feature type="domain" description="EF-hand" evidence="10">
    <location>
        <begin position="414"/>
        <end position="444"/>
    </location>
</feature>
<dbReference type="Pfam" id="PF00170">
    <property type="entry name" value="bZIP_1"/>
    <property type="match status" value="1"/>
</dbReference>
<evidence type="ECO:0000259" key="9">
    <source>
        <dbReference type="PROSITE" id="PS50217"/>
    </source>
</evidence>
<evidence type="ECO:0000313" key="11">
    <source>
        <dbReference type="EMBL" id="KAJ6262860.1"/>
    </source>
</evidence>
<keyword evidence="5" id="KW-0804">Transcription</keyword>
<dbReference type="PANTHER" id="PTHR46714">
    <property type="entry name" value="TRANSCRIPTIONAL ACTIVATOR HAC1"/>
    <property type="match status" value="1"/>
</dbReference>
<gene>
    <name evidence="11" type="ORF">Dda_1417</name>
</gene>
<dbReference type="AlphaFoldDB" id="A0AAD6J421"/>
<comment type="similarity">
    <text evidence="2">Belongs to the bZIP family.</text>
</comment>
<dbReference type="InterPro" id="IPR044280">
    <property type="entry name" value="Hac1/HY5"/>
</dbReference>
<dbReference type="PROSITE" id="PS00036">
    <property type="entry name" value="BZIP_BASIC"/>
    <property type="match status" value="1"/>
</dbReference>
<organism evidence="11 12">
    <name type="scientific">Drechslerella dactyloides</name>
    <name type="common">Nematode-trapping fungus</name>
    <name type="synonym">Arthrobotrys dactyloides</name>
    <dbReference type="NCBI Taxonomy" id="74499"/>
    <lineage>
        <taxon>Eukaryota</taxon>
        <taxon>Fungi</taxon>
        <taxon>Dikarya</taxon>
        <taxon>Ascomycota</taxon>
        <taxon>Pezizomycotina</taxon>
        <taxon>Orbiliomycetes</taxon>
        <taxon>Orbiliales</taxon>
        <taxon>Orbiliaceae</taxon>
        <taxon>Drechslerella</taxon>
    </lineage>
</organism>
<sequence length="444" mass="48929">MLGRTHTTEAMDFDPLNPMEMYFNPASGQFTFEAPTVDPAEVANKNAMESEMQTLRLQPSVRMPGPPAVPHHPQPHPHQHQLQQHPHAMLASLESQTLTPNMFFTPHNGAPQPQQQQLRQHMGPPSISQQQLNQQMALAGLGPMPMNLGQHPNPGRTIHNVNVANTTNPGNVSAGSSPMSPPSPGPGRRFDSIVKAESPDTTLNQDSPPKKRRQPWGRQLTPPTTNLPPRKRAKTEAEKQQRAYERVIRNRKAAETSRQRKQAQQDQLVKDLQAAIAENKNLKERLDIIEREYSSIVAHNPTLRDKFKPIPASTAPVYSLPETAISPARTGSKSGFITPSALTTSSSLDGFDSTAQVSPTSSSLVESPGTSSEEDGPKTPLELKGNNDYARLFEDQYTTSTESLLMPPDAEPRKPESNFDECFSAVNYDRDGNLSLGDFNMGMY</sequence>
<evidence type="ECO:0000256" key="7">
    <source>
        <dbReference type="ARBA" id="ARBA00023242"/>
    </source>
</evidence>
<comment type="caution">
    <text evidence="11">The sequence shown here is derived from an EMBL/GenBank/DDBJ whole genome shotgun (WGS) entry which is preliminary data.</text>
</comment>
<feature type="compositionally biased region" description="Basic and acidic residues" evidence="8">
    <location>
        <begin position="234"/>
        <end position="244"/>
    </location>
</feature>
<dbReference type="PROSITE" id="PS50222">
    <property type="entry name" value="EF_HAND_2"/>
    <property type="match status" value="1"/>
</dbReference>
<dbReference type="InterPro" id="IPR004827">
    <property type="entry name" value="bZIP"/>
</dbReference>
<evidence type="ECO:0000313" key="12">
    <source>
        <dbReference type="Proteomes" id="UP001221413"/>
    </source>
</evidence>
<keyword evidence="6" id="KW-0834">Unfolded protein response</keyword>
<evidence type="ECO:0000256" key="5">
    <source>
        <dbReference type="ARBA" id="ARBA00023163"/>
    </source>
</evidence>
<keyword evidence="4" id="KW-0238">DNA-binding</keyword>
<dbReference type="GO" id="GO:0045944">
    <property type="term" value="P:positive regulation of transcription by RNA polymerase II"/>
    <property type="evidence" value="ECO:0007669"/>
    <property type="project" value="InterPro"/>
</dbReference>
<evidence type="ECO:0000256" key="1">
    <source>
        <dbReference type="ARBA" id="ARBA00004123"/>
    </source>
</evidence>
<feature type="compositionally biased region" description="Polar residues" evidence="8">
    <location>
        <begin position="159"/>
        <end position="171"/>
    </location>
</feature>
<dbReference type="GO" id="GO:0005509">
    <property type="term" value="F:calcium ion binding"/>
    <property type="evidence" value="ECO:0007669"/>
    <property type="project" value="InterPro"/>
</dbReference>
<name>A0AAD6J421_DREDA</name>
<dbReference type="SUPFAM" id="SSF57959">
    <property type="entry name" value="Leucine zipper domain"/>
    <property type="match status" value="1"/>
</dbReference>
<accession>A0AAD6J421</accession>
<protein>
    <submittedName>
        <fullName evidence="11">Transcriptional activator</fullName>
    </submittedName>
</protein>
<dbReference type="EMBL" id="JAQGDS010000002">
    <property type="protein sequence ID" value="KAJ6262860.1"/>
    <property type="molecule type" value="Genomic_DNA"/>
</dbReference>
<feature type="region of interest" description="Disordered" evidence="8">
    <location>
        <begin position="345"/>
        <end position="386"/>
    </location>
</feature>
<feature type="region of interest" description="Disordered" evidence="8">
    <location>
        <begin position="148"/>
        <end position="244"/>
    </location>
</feature>
<dbReference type="PANTHER" id="PTHR46714:SF6">
    <property type="entry name" value="TRANSCRIPTIONAL ACTIVATOR HAC1"/>
    <property type="match status" value="1"/>
</dbReference>
<keyword evidence="12" id="KW-1185">Reference proteome</keyword>
<comment type="subcellular location">
    <subcellularLocation>
        <location evidence="1">Nucleus</location>
    </subcellularLocation>
</comment>